<evidence type="ECO:0000313" key="3">
    <source>
        <dbReference type="EMBL" id="TCN83097.1"/>
    </source>
</evidence>
<feature type="coiled-coil region" evidence="1">
    <location>
        <begin position="420"/>
        <end position="447"/>
    </location>
</feature>
<dbReference type="RefSeq" id="WP_133039303.1">
    <property type="nucleotide sequence ID" value="NZ_SLWF01000016.1"/>
</dbReference>
<dbReference type="Proteomes" id="UP000294832">
    <property type="component" value="Unassembled WGS sequence"/>
</dbReference>
<dbReference type="OrthoDB" id="1431451at2"/>
<sequence>MSRWVLEFNNHPFKEVWKNIEDISNSITLDDESVESDVEEIARFKKVVTYISNILISVDPELIPSSTWKNFLGQSQPCLTQLEAYNKNRNIQHVIQANAHIDNLLSYLKPYSVSSSEQVVAYNKAVMDYAEGMSSGLVNFKNKVDILYSSMKEQSEDINSTREKVLENYNEIDGIYKELEELRKEYFSGSDSEKSVQEKIILLIDQTEEIRTKILAYHDELLDSGSDSISEIIKEAKDKSINNSSEISELLDQTEIQLKELKSFYLKVVGKENDEGVVSGGLKQEIEDRKDELDKFKTLQEKRYLALNNQIEELLPGATSAGLATAYRVMRKSFSKPIAQYSKLFYLSIVILIFIAFISSIESAGTVSPYITFIDVSNLQNLVKNLAHKLPFILPVIWLAMFASKRRSEALRLQQEYAHKEAISKSYQSFKNQIDALQSEHKEQLMEKLLAAAISAVSTNASSTLDGKHEEKTPINLGLDTIVNQLEKIKALIK</sequence>
<keyword evidence="1" id="KW-0175">Coiled coil</keyword>
<evidence type="ECO:0000256" key="2">
    <source>
        <dbReference type="SAM" id="Phobius"/>
    </source>
</evidence>
<gene>
    <name evidence="3" type="ORF">EDC91_11677</name>
</gene>
<organism evidence="3 4">
    <name type="scientific">Shewanella fodinae</name>
    <dbReference type="NCBI Taxonomy" id="552357"/>
    <lineage>
        <taxon>Bacteria</taxon>
        <taxon>Pseudomonadati</taxon>
        <taxon>Pseudomonadota</taxon>
        <taxon>Gammaproteobacteria</taxon>
        <taxon>Alteromonadales</taxon>
        <taxon>Shewanellaceae</taxon>
        <taxon>Shewanella</taxon>
    </lineage>
</organism>
<dbReference type="EMBL" id="SLWF01000016">
    <property type="protein sequence ID" value="TCN83097.1"/>
    <property type="molecule type" value="Genomic_DNA"/>
</dbReference>
<name>A0A4V2RS76_9GAMM</name>
<keyword evidence="2" id="KW-0472">Membrane</keyword>
<proteinExistence type="predicted"/>
<keyword evidence="4" id="KW-1185">Reference proteome</keyword>
<keyword evidence="2" id="KW-1133">Transmembrane helix</keyword>
<reference evidence="3 4" key="1">
    <citation type="submission" date="2019-03" db="EMBL/GenBank/DDBJ databases">
        <title>Freshwater and sediment microbial communities from various areas in North America, analyzing microbe dynamics in response to fracking.</title>
        <authorList>
            <person name="Lamendella R."/>
        </authorList>
    </citation>
    <scope>NUCLEOTIDE SEQUENCE [LARGE SCALE GENOMIC DNA]</scope>
    <source>
        <strain evidence="3 4">74A</strain>
    </source>
</reference>
<evidence type="ECO:0000256" key="1">
    <source>
        <dbReference type="SAM" id="Coils"/>
    </source>
</evidence>
<feature type="transmembrane region" description="Helical" evidence="2">
    <location>
        <begin position="344"/>
        <end position="366"/>
    </location>
</feature>
<protein>
    <submittedName>
        <fullName evidence="3">Uncharacterized protein</fullName>
    </submittedName>
</protein>
<accession>A0A4V2RS76</accession>
<dbReference type="AlphaFoldDB" id="A0A4V2RS76"/>
<feature type="transmembrane region" description="Helical" evidence="2">
    <location>
        <begin position="386"/>
        <end position="404"/>
    </location>
</feature>
<keyword evidence="2" id="KW-0812">Transmembrane</keyword>
<comment type="caution">
    <text evidence="3">The sequence shown here is derived from an EMBL/GenBank/DDBJ whole genome shotgun (WGS) entry which is preliminary data.</text>
</comment>
<evidence type="ECO:0000313" key="4">
    <source>
        <dbReference type="Proteomes" id="UP000294832"/>
    </source>
</evidence>